<feature type="binding site" evidence="7">
    <location>
        <position position="96"/>
    </location>
    <ligand>
        <name>Zn(2+)</name>
        <dbReference type="ChEBI" id="CHEBI:29105"/>
        <label>2</label>
        <note>catalytic</note>
    </ligand>
</feature>
<feature type="binding site" evidence="7">
    <location>
        <position position="72"/>
    </location>
    <ligand>
        <name>Zn(2+)</name>
        <dbReference type="ChEBI" id="CHEBI:29105"/>
        <label>2</label>
        <note>catalytic</note>
    </ligand>
</feature>
<gene>
    <name evidence="11" type="ORF">AMK59_1757</name>
</gene>
<dbReference type="Pfam" id="PF01401">
    <property type="entry name" value="Peptidase_M2"/>
    <property type="match status" value="1"/>
</dbReference>
<evidence type="ECO:0000256" key="4">
    <source>
        <dbReference type="ARBA" id="ARBA00023180"/>
    </source>
</evidence>
<dbReference type="GO" id="GO:0005886">
    <property type="term" value="C:plasma membrane"/>
    <property type="evidence" value="ECO:0007669"/>
    <property type="project" value="TreeGrafter"/>
</dbReference>
<dbReference type="GO" id="GO:0006508">
    <property type="term" value="P:proteolysis"/>
    <property type="evidence" value="ECO:0007669"/>
    <property type="project" value="UniProtKB-KW"/>
</dbReference>
<dbReference type="PROSITE" id="PS52011">
    <property type="entry name" value="PEPTIDASE_M2"/>
    <property type="match status" value="1"/>
</dbReference>
<keyword evidence="5 10" id="KW-0479">Metal-binding</keyword>
<feature type="binding site" evidence="7">
    <location>
        <position position="68"/>
    </location>
    <ligand>
        <name>Zn(2+)</name>
        <dbReference type="ChEBI" id="CHEBI:29105"/>
        <label>2</label>
        <note>catalytic</note>
    </ligand>
</feature>
<proteinExistence type="inferred from homology"/>
<evidence type="ECO:0000256" key="7">
    <source>
        <dbReference type="PIRSR" id="PIRSR601548-8"/>
    </source>
</evidence>
<comment type="cofactor">
    <cofactor evidence="10">
        <name>Zn(2+)</name>
        <dbReference type="ChEBI" id="CHEBI:29105"/>
    </cofactor>
    <text evidence="10">Binds 1 zinc ion per subunit.</text>
</comment>
<keyword evidence="10" id="KW-0645">Protease</keyword>
<dbReference type="GO" id="GO:0046872">
    <property type="term" value="F:metal ion binding"/>
    <property type="evidence" value="ECO:0007669"/>
    <property type="project" value="UniProtKB-KW"/>
</dbReference>
<dbReference type="PANTHER" id="PTHR10514:SF45">
    <property type="entry name" value="ANGIOTENSIN-CONVERTING ENZYME"/>
    <property type="match status" value="1"/>
</dbReference>
<comment type="caution">
    <text evidence="11">The sequence shown here is derived from an EMBL/GenBank/DDBJ whole genome shotgun (WGS) entry which is preliminary data.</text>
</comment>
<evidence type="ECO:0000256" key="10">
    <source>
        <dbReference type="RuleBase" id="RU361144"/>
    </source>
</evidence>
<keyword evidence="5 10" id="KW-0862">Zinc</keyword>
<dbReference type="EC" id="3.4.-.-" evidence="10"/>
<keyword evidence="12" id="KW-1185">Reference proteome</keyword>
<organism evidence="11 12">
    <name type="scientific">Oryctes borbonicus</name>
    <dbReference type="NCBI Taxonomy" id="1629725"/>
    <lineage>
        <taxon>Eukaryota</taxon>
        <taxon>Metazoa</taxon>
        <taxon>Ecdysozoa</taxon>
        <taxon>Arthropoda</taxon>
        <taxon>Hexapoda</taxon>
        <taxon>Insecta</taxon>
        <taxon>Pterygota</taxon>
        <taxon>Neoptera</taxon>
        <taxon>Endopterygota</taxon>
        <taxon>Coleoptera</taxon>
        <taxon>Polyphaga</taxon>
        <taxon>Scarabaeiformia</taxon>
        <taxon>Scarabaeidae</taxon>
        <taxon>Dynastinae</taxon>
        <taxon>Oryctes</taxon>
    </lineage>
</organism>
<reference evidence="11 12" key="1">
    <citation type="submission" date="2015-09" db="EMBL/GenBank/DDBJ databases">
        <title>Draft genome of the scarab beetle Oryctes borbonicus.</title>
        <authorList>
            <person name="Meyer J.M."/>
            <person name="Markov G.V."/>
            <person name="Baskaran P."/>
            <person name="Herrmann M."/>
            <person name="Sommer R.J."/>
            <person name="Roedelsperger C."/>
        </authorList>
    </citation>
    <scope>NUCLEOTIDE SEQUENCE [LARGE SCALE GENOMIC DNA]</scope>
    <source>
        <strain evidence="11">OB123</strain>
        <tissue evidence="11">Whole animal</tissue>
    </source>
</reference>
<keyword evidence="3 6" id="KW-1015">Disulfide bond</keyword>
<sequence>MLQMAEEFYTSIGLKPLSPEFWRHSLIQKPTNRKIQCTASAWDFCNKMDYRLKQCTEVNMEDLISLHHEMAHIQYYLQYSKQPFLYRDGSNPGFHEGLANAIVLSVYNPVHFHRVGLFNNSTDTYELNMNFLMTMALKKVAYAPFALLVDQVSCINHIRTSNHNNLFLSGAITYSKAVLER</sequence>
<keyword evidence="4 10" id="KW-0325">Glycoprotein</keyword>
<evidence type="ECO:0000256" key="1">
    <source>
        <dbReference type="ARBA" id="ARBA00008139"/>
    </source>
</evidence>
<evidence type="ECO:0000256" key="8">
    <source>
        <dbReference type="PIRSR" id="PIRSR601548-9"/>
    </source>
</evidence>
<accession>A0A0T6BB25</accession>
<evidence type="ECO:0000256" key="3">
    <source>
        <dbReference type="ARBA" id="ARBA00023157"/>
    </source>
</evidence>
<dbReference type="Proteomes" id="UP000051574">
    <property type="component" value="Unassembled WGS sequence"/>
</dbReference>
<feature type="disulfide bond" evidence="6 9">
    <location>
        <begin position="37"/>
        <end position="55"/>
    </location>
</feature>
<dbReference type="GO" id="GO:0004180">
    <property type="term" value="F:carboxypeptidase activity"/>
    <property type="evidence" value="ECO:0007669"/>
    <property type="project" value="UniProtKB-KW"/>
</dbReference>
<dbReference type="EMBL" id="LJIG01002410">
    <property type="protein sequence ID" value="KRT84530.1"/>
    <property type="molecule type" value="Genomic_DNA"/>
</dbReference>
<dbReference type="PANTHER" id="PTHR10514">
    <property type="entry name" value="ANGIOTENSIN-CONVERTING ENZYME"/>
    <property type="match status" value="1"/>
</dbReference>
<keyword evidence="10" id="KW-0378">Hydrolase</keyword>
<feature type="active site" description="Proton acceptor 2" evidence="8">
    <location>
        <position position="69"/>
    </location>
</feature>
<dbReference type="GO" id="GO:0008237">
    <property type="term" value="F:metallopeptidase activity"/>
    <property type="evidence" value="ECO:0007669"/>
    <property type="project" value="UniProtKB-KW"/>
</dbReference>
<dbReference type="SUPFAM" id="SSF55486">
    <property type="entry name" value="Metalloproteases ('zincins'), catalytic domain"/>
    <property type="match status" value="1"/>
</dbReference>
<keyword evidence="10" id="KW-0121">Carboxypeptidase</keyword>
<evidence type="ECO:0000313" key="12">
    <source>
        <dbReference type="Proteomes" id="UP000051574"/>
    </source>
</evidence>
<feature type="binding site" evidence="5">
    <location>
        <position position="96"/>
    </location>
    <ligand>
        <name>Zn(2+)</name>
        <dbReference type="ChEBI" id="CHEBI:29105"/>
        <label>1</label>
        <note>catalytic</note>
    </ligand>
</feature>
<evidence type="ECO:0000256" key="6">
    <source>
        <dbReference type="PIRSR" id="PIRSR601548-4"/>
    </source>
</evidence>
<comment type="caution">
    <text evidence="9">Lacks conserved residue(s) required for the propagation of feature annotation.</text>
</comment>
<dbReference type="AlphaFoldDB" id="A0A0T6BB25"/>
<dbReference type="InterPro" id="IPR001548">
    <property type="entry name" value="Peptidase_M2"/>
</dbReference>
<protein>
    <recommendedName>
        <fullName evidence="10">Angiotensin-converting enzyme</fullName>
        <ecNumber evidence="10">3.4.-.-</ecNumber>
    </recommendedName>
</protein>
<name>A0A0T6BB25_9SCAR</name>
<feature type="binding site" evidence="5">
    <location>
        <position position="68"/>
    </location>
    <ligand>
        <name>Zn(2+)</name>
        <dbReference type="ChEBI" id="CHEBI:29105"/>
        <label>1</label>
        <note>catalytic</note>
    </ligand>
</feature>
<dbReference type="OrthoDB" id="10029630at2759"/>
<feature type="binding site" evidence="5">
    <location>
        <position position="72"/>
    </location>
    <ligand>
        <name>Zn(2+)</name>
        <dbReference type="ChEBI" id="CHEBI:29105"/>
        <label>1</label>
        <note>catalytic</note>
    </ligand>
</feature>
<keyword evidence="10" id="KW-0482">Metalloprotease</keyword>
<evidence type="ECO:0000256" key="5">
    <source>
        <dbReference type="PIRSR" id="PIRSR601548-3"/>
    </source>
</evidence>
<keyword evidence="2" id="KW-0732">Signal</keyword>
<comment type="similarity">
    <text evidence="1 9 10">Belongs to the peptidase M2 family.</text>
</comment>
<dbReference type="PRINTS" id="PR00791">
    <property type="entry name" value="PEPDIPTASEA"/>
</dbReference>
<evidence type="ECO:0000256" key="2">
    <source>
        <dbReference type="ARBA" id="ARBA00022729"/>
    </source>
</evidence>
<evidence type="ECO:0000256" key="9">
    <source>
        <dbReference type="PROSITE-ProRule" id="PRU01355"/>
    </source>
</evidence>
<evidence type="ECO:0000313" key="11">
    <source>
        <dbReference type="EMBL" id="KRT84530.1"/>
    </source>
</evidence>
<dbReference type="GO" id="GO:0008241">
    <property type="term" value="F:peptidyl-dipeptidase activity"/>
    <property type="evidence" value="ECO:0007669"/>
    <property type="project" value="InterPro"/>
</dbReference>